<dbReference type="InterPro" id="IPR036397">
    <property type="entry name" value="RNaseH_sf"/>
</dbReference>
<evidence type="ECO:0000259" key="3">
    <source>
        <dbReference type="PROSITE" id="PS50994"/>
    </source>
</evidence>
<dbReference type="OrthoDB" id="422540at2759"/>
<reference evidence="4" key="1">
    <citation type="submission" date="2022-10" db="EMBL/GenBank/DDBJ databases">
        <authorList>
            <person name="Chen Y."/>
            <person name="Dougan E. K."/>
            <person name="Chan C."/>
            <person name="Rhodes N."/>
            <person name="Thang M."/>
        </authorList>
    </citation>
    <scope>NUCLEOTIDE SEQUENCE</scope>
</reference>
<evidence type="ECO:0000313" key="4">
    <source>
        <dbReference type="EMBL" id="CAI3984815.1"/>
    </source>
</evidence>
<dbReference type="Pfam" id="PF07727">
    <property type="entry name" value="RVT_2"/>
    <property type="match status" value="1"/>
</dbReference>
<dbReference type="GO" id="GO:0003676">
    <property type="term" value="F:nucleic acid binding"/>
    <property type="evidence" value="ECO:0007669"/>
    <property type="project" value="InterPro"/>
</dbReference>
<dbReference type="EMBL" id="CAMXCT010000922">
    <property type="protein sequence ID" value="CAI3984815.1"/>
    <property type="molecule type" value="Genomic_DNA"/>
</dbReference>
<dbReference type="EMBL" id="CAMXCT020000922">
    <property type="protein sequence ID" value="CAL1138190.1"/>
    <property type="molecule type" value="Genomic_DNA"/>
</dbReference>
<dbReference type="PROSITE" id="PS50994">
    <property type="entry name" value="INTEGRASE"/>
    <property type="match status" value="1"/>
</dbReference>
<comment type="caution">
    <text evidence="4">The sequence shown here is derived from an EMBL/GenBank/DDBJ whole genome shotgun (WGS) entry which is preliminary data.</text>
</comment>
<feature type="compositionally biased region" description="Basic residues" evidence="2">
    <location>
        <begin position="1052"/>
        <end position="1061"/>
    </location>
</feature>
<protein>
    <submittedName>
        <fullName evidence="6">Retrovirus-related Pol polyprotein from transposon RE1 (Retro element 1) (AtRE1)</fullName>
    </submittedName>
</protein>
<dbReference type="Gene3D" id="3.30.420.10">
    <property type="entry name" value="Ribonuclease H-like superfamily/Ribonuclease H"/>
    <property type="match status" value="1"/>
</dbReference>
<evidence type="ECO:0000313" key="7">
    <source>
        <dbReference type="Proteomes" id="UP001152797"/>
    </source>
</evidence>
<feature type="domain" description="Integrase catalytic" evidence="3">
    <location>
        <begin position="1"/>
        <end position="128"/>
    </location>
</feature>
<evidence type="ECO:0000256" key="2">
    <source>
        <dbReference type="SAM" id="MobiDB-lite"/>
    </source>
</evidence>
<reference evidence="5" key="2">
    <citation type="submission" date="2024-04" db="EMBL/GenBank/DDBJ databases">
        <authorList>
            <person name="Chen Y."/>
            <person name="Shah S."/>
            <person name="Dougan E. K."/>
            <person name="Thang M."/>
            <person name="Chan C."/>
        </authorList>
    </citation>
    <scope>NUCLEOTIDE SEQUENCE [LARGE SCALE GENOMIC DNA]</scope>
</reference>
<feature type="region of interest" description="Disordered" evidence="2">
    <location>
        <begin position="1046"/>
        <end position="1111"/>
    </location>
</feature>
<keyword evidence="7" id="KW-1185">Reference proteome</keyword>
<organism evidence="4">
    <name type="scientific">Cladocopium goreaui</name>
    <dbReference type="NCBI Taxonomy" id="2562237"/>
    <lineage>
        <taxon>Eukaryota</taxon>
        <taxon>Sar</taxon>
        <taxon>Alveolata</taxon>
        <taxon>Dinophyceae</taxon>
        <taxon>Suessiales</taxon>
        <taxon>Symbiodiniaceae</taxon>
        <taxon>Cladocopium</taxon>
    </lineage>
</organism>
<dbReference type="EMBL" id="CAMXCT030000922">
    <property type="protein sequence ID" value="CAL4772127.1"/>
    <property type="molecule type" value="Genomic_DNA"/>
</dbReference>
<accession>A0A9P1FS62</accession>
<dbReference type="Proteomes" id="UP001152797">
    <property type="component" value="Unassembled WGS sequence"/>
</dbReference>
<evidence type="ECO:0000256" key="1">
    <source>
        <dbReference type="SAM" id="Coils"/>
    </source>
</evidence>
<feature type="region of interest" description="Disordered" evidence="2">
    <location>
        <begin position="1156"/>
        <end position="1182"/>
    </location>
</feature>
<dbReference type="AlphaFoldDB" id="A0A9P1FS62"/>
<feature type="compositionally biased region" description="Gly residues" evidence="2">
    <location>
        <begin position="1086"/>
        <end position="1095"/>
    </location>
</feature>
<dbReference type="SUPFAM" id="SSF53098">
    <property type="entry name" value="Ribonuclease H-like"/>
    <property type="match status" value="1"/>
</dbReference>
<feature type="compositionally biased region" description="Polar residues" evidence="2">
    <location>
        <begin position="281"/>
        <end position="295"/>
    </location>
</feature>
<feature type="coiled-coil region" evidence="1">
    <location>
        <begin position="356"/>
        <end position="383"/>
    </location>
</feature>
<keyword evidence="1" id="KW-0175">Coiled coil</keyword>
<evidence type="ECO:0000313" key="6">
    <source>
        <dbReference type="EMBL" id="CAL4772127.1"/>
    </source>
</evidence>
<feature type="compositionally biased region" description="Low complexity" evidence="2">
    <location>
        <begin position="1101"/>
        <end position="1111"/>
    </location>
</feature>
<sequence length="1182" mass="133714">MLKQYDGGTPNSKQTWKLFNEVWVRPFGLPETVLTDGGGEFRFDFERHLEQQGVLQMTTDSHSPWQNGRVERHGSWVKTRIEQEIQSGQSVVTSAEDLELLITSLVSHKNRWFHRGGFSPYQLTFGVNPRVPLELLSDDPLQEPDIRADSFEQDSAALEFNKAHDIRQKARQLCMQTMAKDKVSLSSQGHLHRQRQWFPGVQDSGSLCGVALLALVKATSRDVDGPDLDWFLMQSGHTVWVSMRARLLKYNSDQLRPASHDEAIGAELQKSGDIKELLDQASSHRAGTVDVSSEGSPGHESCEQPIVPEEAPQVRLQKRTKEKAKKLAHLNHSCGTFQFHPLHPRKEQPQLLPCQEKLDQEKYERELRRLEREEREQQRSRNSRCLPAVPGEADDWFEGEQWMDQFGEQLSFFELSRENGSFLATPSKSRNTEFDMRHASPEDAAGFKESDKSEVKAIIDMGSVKILPPEEAAKIAKQVPHRVITSRMIRRKKPMPGVGNFKFKSRWCVHGHKDPDSHMLKTYSPMPSTEAISMFFQICVNLSLLVSLADVSNAFCQAEPLDRPHGKIYVKPCEGLDLPPGCLVELVAPVYGLDDAPLRWHQTLITFFESMGFVRSLLEPCWLAKRERGAIVAMVLIEVDDINIGRHVKVLPDKVLLDQRKYIAEKIFPLKPARGRLGNKQELLDKDEFEQYRSLLYKIDWVAHQTRPEAAGVVSILSSRLKQATVHDLACLNKLAAHLRNTAQQCLVLHKFENKDMVFIAASNAGGVDSLPIRKRSNELQDTVQGAWVIMASNELPAADRKSKVSILSWRSTKLKRRVSSTLAGEALSFSQSLGEMEWLQVMFRDIVYGDVCRKDWRSTLLPFIGLLREECELHEKLKECAITDAKSLYDAILKNNPTSRQDRRTSIELAIISETMSKTKGLLRWSPHPKMIADALTKDDISKTNGALEEVLRTVRTGRLCLWDEEAELLRRKDPKFRGRSKRASELIRQGVLHVSSTAGILAAIVATETYFSSWQDKDRRKASKRGRGRGRSESYSYSYYSYYSESRSPSRPRRSRRDKGHGGHGGGAGRRGRSRSRRGRDQGKGGGKGGAGGYIPTTGPRSPSRDGSPSNAYIYNTLIDSSAGSCWELLGAVKADKIRDHLRDKGVEIMERERRWMHKDGRQGVRPNADAKKKPVDNEE</sequence>
<dbReference type="InterPro" id="IPR012337">
    <property type="entry name" value="RNaseH-like_sf"/>
</dbReference>
<feature type="region of interest" description="Disordered" evidence="2">
    <location>
        <begin position="281"/>
        <end position="312"/>
    </location>
</feature>
<name>A0A9P1FS62_9DINO</name>
<dbReference type="GO" id="GO:0015074">
    <property type="term" value="P:DNA integration"/>
    <property type="evidence" value="ECO:0007669"/>
    <property type="project" value="InterPro"/>
</dbReference>
<evidence type="ECO:0000313" key="5">
    <source>
        <dbReference type="EMBL" id="CAL1138190.1"/>
    </source>
</evidence>
<gene>
    <name evidence="4" type="ORF">C1SCF055_LOCUS12326</name>
</gene>
<dbReference type="InterPro" id="IPR001584">
    <property type="entry name" value="Integrase_cat-core"/>
</dbReference>
<proteinExistence type="predicted"/>
<dbReference type="InterPro" id="IPR013103">
    <property type="entry name" value="RVT_2"/>
</dbReference>